<feature type="domain" description="Nanos-type" evidence="9">
    <location>
        <begin position="104"/>
        <end position="153"/>
    </location>
</feature>
<feature type="compositionally biased region" description="Polar residues" evidence="8">
    <location>
        <begin position="263"/>
        <end position="273"/>
    </location>
</feature>
<keyword evidence="7" id="KW-0694">RNA-binding</keyword>
<keyword evidence="5" id="KW-0862">Zinc</keyword>
<name>A0A6C0IIH7_9ZZZZ</name>
<evidence type="ECO:0000256" key="1">
    <source>
        <dbReference type="ARBA" id="ARBA00004496"/>
    </source>
</evidence>
<reference evidence="10" key="1">
    <citation type="journal article" date="2020" name="Nature">
        <title>Giant virus diversity and host interactions through global metagenomics.</title>
        <authorList>
            <person name="Schulz F."/>
            <person name="Roux S."/>
            <person name="Paez-Espino D."/>
            <person name="Jungbluth S."/>
            <person name="Walsh D.A."/>
            <person name="Denef V.J."/>
            <person name="McMahon K.D."/>
            <person name="Konstantinidis K.T."/>
            <person name="Eloe-Fadrosh E.A."/>
            <person name="Kyrpides N.C."/>
            <person name="Woyke T."/>
        </authorList>
    </citation>
    <scope>NUCLEOTIDE SEQUENCE</scope>
    <source>
        <strain evidence="10">GVMAG-M-3300023184-89</strain>
    </source>
</reference>
<evidence type="ECO:0000256" key="3">
    <source>
        <dbReference type="ARBA" id="ARBA00022723"/>
    </source>
</evidence>
<evidence type="ECO:0000256" key="6">
    <source>
        <dbReference type="ARBA" id="ARBA00022845"/>
    </source>
</evidence>
<protein>
    <recommendedName>
        <fullName evidence="9">Nanos-type domain-containing protein</fullName>
    </recommendedName>
</protein>
<organism evidence="10">
    <name type="scientific">viral metagenome</name>
    <dbReference type="NCBI Taxonomy" id="1070528"/>
    <lineage>
        <taxon>unclassified sequences</taxon>
        <taxon>metagenomes</taxon>
        <taxon>organismal metagenomes</taxon>
    </lineage>
</organism>
<evidence type="ECO:0000259" key="9">
    <source>
        <dbReference type="PROSITE" id="PS51522"/>
    </source>
</evidence>
<dbReference type="GO" id="GO:0006417">
    <property type="term" value="P:regulation of translation"/>
    <property type="evidence" value="ECO:0007669"/>
    <property type="project" value="UniProtKB-KW"/>
</dbReference>
<evidence type="ECO:0000313" key="10">
    <source>
        <dbReference type="EMBL" id="QHT92589.1"/>
    </source>
</evidence>
<feature type="region of interest" description="Disordered" evidence="8">
    <location>
        <begin position="73"/>
        <end position="98"/>
    </location>
</feature>
<keyword evidence="4" id="KW-0863">Zinc-finger</keyword>
<comment type="subcellular location">
    <subcellularLocation>
        <location evidence="1">Cytoplasm</location>
    </subcellularLocation>
</comment>
<evidence type="ECO:0000256" key="7">
    <source>
        <dbReference type="ARBA" id="ARBA00022884"/>
    </source>
</evidence>
<dbReference type="PANTHER" id="PTHR12887">
    <property type="entry name" value="NANOS PROTEIN"/>
    <property type="match status" value="1"/>
</dbReference>
<dbReference type="GO" id="GO:0003723">
    <property type="term" value="F:RNA binding"/>
    <property type="evidence" value="ECO:0007669"/>
    <property type="project" value="UniProtKB-KW"/>
</dbReference>
<keyword evidence="2" id="KW-0963">Cytoplasm</keyword>
<evidence type="ECO:0000256" key="8">
    <source>
        <dbReference type="SAM" id="MobiDB-lite"/>
    </source>
</evidence>
<evidence type="ECO:0000256" key="5">
    <source>
        <dbReference type="ARBA" id="ARBA00022833"/>
    </source>
</evidence>
<feature type="domain" description="Nanos-type" evidence="9">
    <location>
        <begin position="15"/>
        <end position="68"/>
    </location>
</feature>
<dbReference type="GO" id="GO:0005737">
    <property type="term" value="C:cytoplasm"/>
    <property type="evidence" value="ECO:0007669"/>
    <property type="project" value="UniProtKB-SubCell"/>
</dbReference>
<feature type="compositionally biased region" description="Basic and acidic residues" evidence="8">
    <location>
        <begin position="77"/>
        <end position="98"/>
    </location>
</feature>
<dbReference type="InterPro" id="IPR038129">
    <property type="entry name" value="Nanos_sf"/>
</dbReference>
<dbReference type="GO" id="GO:0008270">
    <property type="term" value="F:zinc ion binding"/>
    <property type="evidence" value="ECO:0007669"/>
    <property type="project" value="UniProtKB-KW"/>
</dbReference>
<dbReference type="Pfam" id="PF05741">
    <property type="entry name" value="zf-nanos"/>
    <property type="match status" value="2"/>
</dbReference>
<dbReference type="Gene3D" id="4.10.60.30">
    <property type="entry name" value="Nanos, RNA-binding domain"/>
    <property type="match status" value="2"/>
</dbReference>
<evidence type="ECO:0000256" key="2">
    <source>
        <dbReference type="ARBA" id="ARBA00022490"/>
    </source>
</evidence>
<dbReference type="AlphaFoldDB" id="A0A6C0IIH7"/>
<dbReference type="InterPro" id="IPR008705">
    <property type="entry name" value="Nanos/Xcar2"/>
</dbReference>
<keyword evidence="6" id="KW-0810">Translation regulation</keyword>
<evidence type="ECO:0000256" key="4">
    <source>
        <dbReference type="ARBA" id="ARBA00022771"/>
    </source>
</evidence>
<proteinExistence type="predicted"/>
<keyword evidence="3" id="KW-0479">Metal-binding</keyword>
<feature type="region of interest" description="Disordered" evidence="8">
    <location>
        <begin position="205"/>
        <end position="273"/>
    </location>
</feature>
<accession>A0A6C0IIH7</accession>
<dbReference type="PROSITE" id="PS51522">
    <property type="entry name" value="ZF_NANOS"/>
    <property type="match status" value="2"/>
</dbReference>
<dbReference type="InterPro" id="IPR024161">
    <property type="entry name" value="Znf_nanos-typ"/>
</dbReference>
<sequence length="273" mass="30437">MKSQQQSSKSAIRPFCKFCEGAGESKAVYTSHWQFSKPTDGVLTCPKLLNYKCKNCNACGHIEKRCQVARKQQQPYKGRDDKGRDDKGRDDKGRDDKAHSDKKFCRFCYNAKNPDFLEHNQFNNDGVVQCPTLLEIECQVCGVKGHTKRYCPGPVEKPVITTTLHVNSMDLFPMLTPTLGEKGNALMLGGWSKIAANSMPVTPANSMPVTPANSMPPNKPVPHPPSKIEQLLKRTPPNIPVPEPPAKIEDDSSDDEEEETPYKLQTTSWADCE</sequence>
<feature type="compositionally biased region" description="Polar residues" evidence="8">
    <location>
        <begin position="205"/>
        <end position="215"/>
    </location>
</feature>
<dbReference type="EMBL" id="MN740193">
    <property type="protein sequence ID" value="QHT92589.1"/>
    <property type="molecule type" value="Genomic_DNA"/>
</dbReference>